<dbReference type="Proteomes" id="UP000799537">
    <property type="component" value="Unassembled WGS sequence"/>
</dbReference>
<dbReference type="GeneID" id="54565895"/>
<organism evidence="1 2">
    <name type="scientific">Zasmidium cellare ATCC 36951</name>
    <dbReference type="NCBI Taxonomy" id="1080233"/>
    <lineage>
        <taxon>Eukaryota</taxon>
        <taxon>Fungi</taxon>
        <taxon>Dikarya</taxon>
        <taxon>Ascomycota</taxon>
        <taxon>Pezizomycotina</taxon>
        <taxon>Dothideomycetes</taxon>
        <taxon>Dothideomycetidae</taxon>
        <taxon>Mycosphaerellales</taxon>
        <taxon>Mycosphaerellaceae</taxon>
        <taxon>Zasmidium</taxon>
    </lineage>
</organism>
<proteinExistence type="predicted"/>
<sequence length="166" mass="18819">MALFPEGAEIHAASQDFKETKTLLEQLTREIMEAHSSPDPNAYDIIRRWCTADFMMENSSLHECVVPFADNLETHLQNVDVLKVKNPGLRLNVSNVAAILDDYTREITVWYTSGASGGPDSEWNSNRESVGVLHWRRRTSEDNTATCWECYRHSCIRGGADLDNMI</sequence>
<keyword evidence="2" id="KW-1185">Reference proteome</keyword>
<gene>
    <name evidence="1" type="ORF">M409DRAFT_54176</name>
</gene>
<evidence type="ECO:0000313" key="1">
    <source>
        <dbReference type="EMBL" id="KAF2167584.1"/>
    </source>
</evidence>
<dbReference type="RefSeq" id="XP_033668473.1">
    <property type="nucleotide sequence ID" value="XM_033812623.1"/>
</dbReference>
<name>A0A6A6CK35_ZASCE</name>
<accession>A0A6A6CK35</accession>
<evidence type="ECO:0000313" key="2">
    <source>
        <dbReference type="Proteomes" id="UP000799537"/>
    </source>
</evidence>
<dbReference type="EMBL" id="ML993593">
    <property type="protein sequence ID" value="KAF2167584.1"/>
    <property type="molecule type" value="Genomic_DNA"/>
</dbReference>
<dbReference type="AlphaFoldDB" id="A0A6A6CK35"/>
<evidence type="ECO:0008006" key="3">
    <source>
        <dbReference type="Google" id="ProtNLM"/>
    </source>
</evidence>
<reference evidence="1" key="1">
    <citation type="journal article" date="2020" name="Stud. Mycol.">
        <title>101 Dothideomycetes genomes: a test case for predicting lifestyles and emergence of pathogens.</title>
        <authorList>
            <person name="Haridas S."/>
            <person name="Albert R."/>
            <person name="Binder M."/>
            <person name="Bloem J."/>
            <person name="Labutti K."/>
            <person name="Salamov A."/>
            <person name="Andreopoulos B."/>
            <person name="Baker S."/>
            <person name="Barry K."/>
            <person name="Bills G."/>
            <person name="Bluhm B."/>
            <person name="Cannon C."/>
            <person name="Castanera R."/>
            <person name="Culley D."/>
            <person name="Daum C."/>
            <person name="Ezra D."/>
            <person name="Gonzalez J."/>
            <person name="Henrissat B."/>
            <person name="Kuo A."/>
            <person name="Liang C."/>
            <person name="Lipzen A."/>
            <person name="Lutzoni F."/>
            <person name="Magnuson J."/>
            <person name="Mondo S."/>
            <person name="Nolan M."/>
            <person name="Ohm R."/>
            <person name="Pangilinan J."/>
            <person name="Park H.-J."/>
            <person name="Ramirez L."/>
            <person name="Alfaro M."/>
            <person name="Sun H."/>
            <person name="Tritt A."/>
            <person name="Yoshinaga Y."/>
            <person name="Zwiers L.-H."/>
            <person name="Turgeon B."/>
            <person name="Goodwin S."/>
            <person name="Spatafora J."/>
            <person name="Crous P."/>
            <person name="Grigoriev I."/>
        </authorList>
    </citation>
    <scope>NUCLEOTIDE SEQUENCE</scope>
    <source>
        <strain evidence="1">ATCC 36951</strain>
    </source>
</reference>
<protein>
    <recommendedName>
        <fullName evidence="3">SnoaL-like domain-containing protein</fullName>
    </recommendedName>
</protein>
<dbReference type="OrthoDB" id="3624217at2759"/>